<dbReference type="RefSeq" id="WP_145944058.1">
    <property type="nucleotide sequence ID" value="NZ_CP017641.1"/>
</dbReference>
<accession>A0A1P8WDE2</accession>
<dbReference type="Pfam" id="PF13516">
    <property type="entry name" value="LRR_6"/>
    <property type="match status" value="1"/>
</dbReference>
<gene>
    <name evidence="1" type="ORF">Fuma_01702</name>
</gene>
<dbReference type="InterPro" id="IPR032675">
    <property type="entry name" value="LRR_dom_sf"/>
</dbReference>
<dbReference type="OrthoDB" id="232968at2"/>
<dbReference type="Proteomes" id="UP000187735">
    <property type="component" value="Chromosome"/>
</dbReference>
<dbReference type="KEGG" id="fmr:Fuma_01702"/>
<dbReference type="GO" id="GO:0019005">
    <property type="term" value="C:SCF ubiquitin ligase complex"/>
    <property type="evidence" value="ECO:0007669"/>
    <property type="project" value="TreeGrafter"/>
</dbReference>
<evidence type="ECO:0000313" key="1">
    <source>
        <dbReference type="EMBL" id="APZ92098.1"/>
    </source>
</evidence>
<keyword evidence="2" id="KW-1185">Reference proteome</keyword>
<reference evidence="1 2" key="1">
    <citation type="journal article" date="2016" name="Front. Microbiol.">
        <title>Fuerstia marisgermanicae gen. nov., sp. nov., an Unusual Member of the Phylum Planctomycetes from the German Wadden Sea.</title>
        <authorList>
            <person name="Kohn T."/>
            <person name="Heuer A."/>
            <person name="Jogler M."/>
            <person name="Vollmers J."/>
            <person name="Boedeker C."/>
            <person name="Bunk B."/>
            <person name="Rast P."/>
            <person name="Borchert D."/>
            <person name="Glockner I."/>
            <person name="Freese H.M."/>
            <person name="Klenk H.P."/>
            <person name="Overmann J."/>
            <person name="Kaster A.K."/>
            <person name="Rohde M."/>
            <person name="Wiegand S."/>
            <person name="Jogler C."/>
        </authorList>
    </citation>
    <scope>NUCLEOTIDE SEQUENCE [LARGE SCALE GENOMIC DNA]</scope>
    <source>
        <strain evidence="1 2">NH11</strain>
    </source>
</reference>
<dbReference type="EMBL" id="CP017641">
    <property type="protein sequence ID" value="APZ92098.1"/>
    <property type="molecule type" value="Genomic_DNA"/>
</dbReference>
<dbReference type="STRING" id="1891926.Fuma_01702"/>
<protein>
    <submittedName>
        <fullName evidence="1">Ran GTPase-activating protein (RanGAP) involved in mRNA processing and transport</fullName>
    </submittedName>
</protein>
<dbReference type="InterPro" id="IPR001611">
    <property type="entry name" value="Leu-rich_rpt"/>
</dbReference>
<dbReference type="GO" id="GO:0031146">
    <property type="term" value="P:SCF-dependent proteasomal ubiquitin-dependent protein catabolic process"/>
    <property type="evidence" value="ECO:0007669"/>
    <property type="project" value="TreeGrafter"/>
</dbReference>
<proteinExistence type="predicted"/>
<dbReference type="SMART" id="SM00367">
    <property type="entry name" value="LRR_CC"/>
    <property type="match status" value="5"/>
</dbReference>
<evidence type="ECO:0000313" key="2">
    <source>
        <dbReference type="Proteomes" id="UP000187735"/>
    </source>
</evidence>
<dbReference type="Gene3D" id="3.80.10.10">
    <property type="entry name" value="Ribonuclease Inhibitor"/>
    <property type="match status" value="3"/>
</dbReference>
<dbReference type="SMART" id="SM00368">
    <property type="entry name" value="LRR_RI"/>
    <property type="match status" value="2"/>
</dbReference>
<dbReference type="InterPro" id="IPR006553">
    <property type="entry name" value="Leu-rich_rpt_Cys-con_subtyp"/>
</dbReference>
<name>A0A1P8WDE2_9PLAN</name>
<sequence length="363" mass="38620">MSHQRYLSRTESVQRAIMLIFVLAIGSMGCSSTDSEPTSVGEKSVRLRKDDSGKVIEVSFVGAQASDADMKVLSEHRDLQSVTFMECSEITDAGFESLKELTGLANLSMTKTLVGDAGLAALSKVDTNKLTSIALTSLPLTDKGITALSAASNCEHLEFFGLPITDESLQPISALTKLQHLAVQECSNITGSGFAHLQSLPALTELHLAGTMLTDEGMQELAQLPHLESVVLDPENITDGGLSHVSQLATLKRFECVGRPISDAGLEHMAALSALEMLKIGECPGITDGGLKSLGEIKTLTELAVVACPGITDAGLVHLEPLSKLKVLRLMDTRVTEAGVRELKTKLPECTIHYGITPNGKSL</sequence>
<dbReference type="AlphaFoldDB" id="A0A1P8WDE2"/>
<dbReference type="SUPFAM" id="SSF52047">
    <property type="entry name" value="RNI-like"/>
    <property type="match status" value="1"/>
</dbReference>
<dbReference type="PROSITE" id="PS51257">
    <property type="entry name" value="PROKAR_LIPOPROTEIN"/>
    <property type="match status" value="1"/>
</dbReference>
<organism evidence="1 2">
    <name type="scientific">Fuerstiella marisgermanici</name>
    <dbReference type="NCBI Taxonomy" id="1891926"/>
    <lineage>
        <taxon>Bacteria</taxon>
        <taxon>Pseudomonadati</taxon>
        <taxon>Planctomycetota</taxon>
        <taxon>Planctomycetia</taxon>
        <taxon>Planctomycetales</taxon>
        <taxon>Planctomycetaceae</taxon>
        <taxon>Fuerstiella</taxon>
    </lineage>
</organism>
<dbReference type="PANTHER" id="PTHR13318">
    <property type="entry name" value="PARTNER OF PAIRED, ISOFORM B-RELATED"/>
    <property type="match status" value="1"/>
</dbReference>